<dbReference type="OrthoDB" id="9770965at2"/>
<dbReference type="PANTHER" id="PTHR14226:SF78">
    <property type="entry name" value="SLR0060 PROTEIN"/>
    <property type="match status" value="1"/>
</dbReference>
<dbReference type="SUPFAM" id="SSF52151">
    <property type="entry name" value="FabD/lysophospholipase-like"/>
    <property type="match status" value="1"/>
</dbReference>
<feature type="short sequence motif" description="GXGXXG" evidence="4">
    <location>
        <begin position="19"/>
        <end position="24"/>
    </location>
</feature>
<dbReference type="PROSITE" id="PS51635">
    <property type="entry name" value="PNPLA"/>
    <property type="match status" value="1"/>
</dbReference>
<feature type="active site" description="Nucleophile" evidence="4">
    <location>
        <position position="48"/>
    </location>
</feature>
<dbReference type="InterPro" id="IPR002641">
    <property type="entry name" value="PNPLA_dom"/>
</dbReference>
<evidence type="ECO:0000256" key="4">
    <source>
        <dbReference type="PROSITE-ProRule" id="PRU01161"/>
    </source>
</evidence>
<gene>
    <name evidence="6" type="ORF">DEO27_003160</name>
</gene>
<dbReference type="EMBL" id="CP043450">
    <property type="protein sequence ID" value="QEM09056.1"/>
    <property type="molecule type" value="Genomic_DNA"/>
</dbReference>
<evidence type="ECO:0000313" key="7">
    <source>
        <dbReference type="Proteomes" id="UP000251402"/>
    </source>
</evidence>
<reference evidence="6" key="1">
    <citation type="submission" date="2019-08" db="EMBL/GenBank/DDBJ databases">
        <title>Comparative genome analysis confer to the adaptation heavy metal polluted environment.</title>
        <authorList>
            <person name="Li Y."/>
        </authorList>
    </citation>
    <scope>NUCLEOTIDE SEQUENCE [LARGE SCALE GENOMIC DNA]</scope>
    <source>
        <strain evidence="6">P1</strain>
    </source>
</reference>
<evidence type="ECO:0000313" key="6">
    <source>
        <dbReference type="EMBL" id="QEM09056.1"/>
    </source>
</evidence>
<name>A0A5C1HTA3_9SPHI</name>
<feature type="domain" description="PNPLA" evidence="5">
    <location>
        <begin position="15"/>
        <end position="173"/>
    </location>
</feature>
<evidence type="ECO:0000256" key="2">
    <source>
        <dbReference type="ARBA" id="ARBA00022963"/>
    </source>
</evidence>
<dbReference type="RefSeq" id="WP_112569652.1">
    <property type="nucleotide sequence ID" value="NZ_CP043450.1"/>
</dbReference>
<dbReference type="PANTHER" id="PTHR14226">
    <property type="entry name" value="NEUROPATHY TARGET ESTERASE/SWISS CHEESE D.MELANOGASTER"/>
    <property type="match status" value="1"/>
</dbReference>
<dbReference type="Proteomes" id="UP000251402">
    <property type="component" value="Chromosome"/>
</dbReference>
<keyword evidence="1 4" id="KW-0378">Hydrolase</keyword>
<sequence>MNTNIDQNGSKKIGLVLSGGGVRGVSHLGVMQALTDYGIKFSHISGTSAGAIAAAFFAEGYAPKEILRIIKENSLLKLLRPAFGSNGLISILHTRVLINKYISHNSFQNLKTRVTIPAVDIGEAKLVYFTEGELDIAILASCCLPGIFRPININDHMFVDGGILNNFPVEPLVGNCDLIIGSCCNHLPVVSTIKSFGHLVDRAAMITINSSLNAHKMLCDIVIEPHGLGGYGIFDVDAAEEIYMIGYEEGLKTINSNEKLREVIQGQKGKGLSADNTNV</sequence>
<protein>
    <submittedName>
        <fullName evidence="6">Patatin</fullName>
    </submittedName>
</protein>
<dbReference type="KEGG" id="mrub:DEO27_003160"/>
<dbReference type="GO" id="GO:0016042">
    <property type="term" value="P:lipid catabolic process"/>
    <property type="evidence" value="ECO:0007669"/>
    <property type="project" value="UniProtKB-UniRule"/>
</dbReference>
<feature type="short sequence motif" description="DGA/G" evidence="4">
    <location>
        <begin position="160"/>
        <end position="162"/>
    </location>
</feature>
<proteinExistence type="predicted"/>
<evidence type="ECO:0000259" key="5">
    <source>
        <dbReference type="PROSITE" id="PS51635"/>
    </source>
</evidence>
<feature type="short sequence motif" description="GXSXG" evidence="4">
    <location>
        <begin position="46"/>
        <end position="50"/>
    </location>
</feature>
<dbReference type="Gene3D" id="3.40.1090.10">
    <property type="entry name" value="Cytosolic phospholipase A2 catalytic domain"/>
    <property type="match status" value="2"/>
</dbReference>
<dbReference type="AlphaFoldDB" id="A0A5C1HTA3"/>
<dbReference type="GO" id="GO:0016787">
    <property type="term" value="F:hydrolase activity"/>
    <property type="evidence" value="ECO:0007669"/>
    <property type="project" value="UniProtKB-UniRule"/>
</dbReference>
<dbReference type="Pfam" id="PF01734">
    <property type="entry name" value="Patatin"/>
    <property type="match status" value="1"/>
</dbReference>
<accession>A0A5C1HTA3</accession>
<keyword evidence="3 4" id="KW-0443">Lipid metabolism</keyword>
<evidence type="ECO:0000256" key="3">
    <source>
        <dbReference type="ARBA" id="ARBA00023098"/>
    </source>
</evidence>
<organism evidence="6 7">
    <name type="scientific">Mucilaginibacter rubeus</name>
    <dbReference type="NCBI Taxonomy" id="2027860"/>
    <lineage>
        <taxon>Bacteria</taxon>
        <taxon>Pseudomonadati</taxon>
        <taxon>Bacteroidota</taxon>
        <taxon>Sphingobacteriia</taxon>
        <taxon>Sphingobacteriales</taxon>
        <taxon>Sphingobacteriaceae</taxon>
        <taxon>Mucilaginibacter</taxon>
    </lineage>
</organism>
<keyword evidence="2 4" id="KW-0442">Lipid degradation</keyword>
<feature type="active site" description="Proton acceptor" evidence="4">
    <location>
        <position position="160"/>
    </location>
</feature>
<dbReference type="InterPro" id="IPR050301">
    <property type="entry name" value="NTE"/>
</dbReference>
<keyword evidence="7" id="KW-1185">Reference proteome</keyword>
<dbReference type="InterPro" id="IPR016035">
    <property type="entry name" value="Acyl_Trfase/lysoPLipase"/>
</dbReference>
<evidence type="ECO:0000256" key="1">
    <source>
        <dbReference type="ARBA" id="ARBA00022801"/>
    </source>
</evidence>